<dbReference type="EMBL" id="FOSL01000012">
    <property type="protein sequence ID" value="SFK78570.1"/>
    <property type="molecule type" value="Genomic_DNA"/>
</dbReference>
<proteinExistence type="predicted"/>
<dbReference type="InterPro" id="IPR046038">
    <property type="entry name" value="DUF5996"/>
</dbReference>
<dbReference type="OrthoDB" id="9800945at2"/>
<keyword evidence="2" id="KW-1185">Reference proteome</keyword>
<evidence type="ECO:0008006" key="3">
    <source>
        <dbReference type="Google" id="ProtNLM"/>
    </source>
</evidence>
<evidence type="ECO:0000313" key="1">
    <source>
        <dbReference type="EMBL" id="SFK78570.1"/>
    </source>
</evidence>
<sequence>MTENNKTAWPALHYADWAETCAALHLWTQIVGKYRLAHAPWVNHSWHATLYVTPRGLTTGVVPDGETAISLSFDLRDHVLIGETHNARETFPLEAMSVADFLERTATLVRRLGGKMDIHGAPNEIPEAKPFAQDTAPRPYDRAAVERFHEALVRIDRVFRRFRTGFLGKVSPVHLFWGSFDLAVTRFSGRKAPRHPGGIPRLPDAVTQEAYSHEVSSAGFWPGGSGVDEPMFYSYAYPAPDGFAERPVAPRAARFERSLGEFLLPYEVVRSSPDPEGDLMRFLQSTYEAAAEAAKWDRQALECGVGVPRVPREIGKTSTTSS</sequence>
<dbReference type="AlphaFoldDB" id="A0A1I4CD83"/>
<evidence type="ECO:0000313" key="2">
    <source>
        <dbReference type="Proteomes" id="UP000323300"/>
    </source>
</evidence>
<protein>
    <recommendedName>
        <fullName evidence="3">Ava_C0101 and related proteins</fullName>
    </recommendedName>
</protein>
<dbReference type="RefSeq" id="WP_149761935.1">
    <property type="nucleotide sequence ID" value="NZ_BSPE01000004.1"/>
</dbReference>
<name>A0A1I4CD83_9HYPH</name>
<dbReference type="Pfam" id="PF19459">
    <property type="entry name" value="DUF5996"/>
    <property type="match status" value="1"/>
</dbReference>
<organism evidence="1 2">
    <name type="scientific">Neomesorhizobium albiziae</name>
    <dbReference type="NCBI Taxonomy" id="335020"/>
    <lineage>
        <taxon>Bacteria</taxon>
        <taxon>Pseudomonadati</taxon>
        <taxon>Pseudomonadota</taxon>
        <taxon>Alphaproteobacteria</taxon>
        <taxon>Hyphomicrobiales</taxon>
        <taxon>Phyllobacteriaceae</taxon>
        <taxon>Neomesorhizobium</taxon>
    </lineage>
</organism>
<gene>
    <name evidence="1" type="ORF">SAMN04488498_112148</name>
</gene>
<accession>A0A1I4CD83</accession>
<reference evidence="1 2" key="1">
    <citation type="submission" date="2016-10" db="EMBL/GenBank/DDBJ databases">
        <authorList>
            <person name="Varghese N."/>
            <person name="Submissions S."/>
        </authorList>
    </citation>
    <scope>NUCLEOTIDE SEQUENCE [LARGE SCALE GENOMIC DNA]</scope>
    <source>
        <strain evidence="1 2">DSM 21822</strain>
    </source>
</reference>
<dbReference type="Proteomes" id="UP000323300">
    <property type="component" value="Unassembled WGS sequence"/>
</dbReference>